<evidence type="ECO:0000313" key="1">
    <source>
        <dbReference type="EMBL" id="ERJ74748.1"/>
    </source>
</evidence>
<dbReference type="HOGENOM" id="CLU_3297422_0_0_9"/>
<dbReference type="AlphaFoldDB" id="U2KIT3"/>
<accession>U2KIT3</accession>
<gene>
    <name evidence="1" type="ORF">HMPREF1557_01449</name>
</gene>
<protein>
    <submittedName>
        <fullName evidence="1">Uncharacterized protein</fullName>
    </submittedName>
</protein>
<comment type="caution">
    <text evidence="1">The sequence shown here is derived from an EMBL/GenBank/DDBJ whole genome shotgun (WGS) entry which is preliminary data.</text>
</comment>
<reference evidence="1 2" key="1">
    <citation type="submission" date="2013-06" db="EMBL/GenBank/DDBJ databases">
        <authorList>
            <person name="Weinstock G."/>
            <person name="Sodergren E."/>
            <person name="Lobos E.A."/>
            <person name="Fulton L."/>
            <person name="Fulton R."/>
            <person name="Courtney L."/>
            <person name="Fronick C."/>
            <person name="O'Laughlin M."/>
            <person name="Godfrey J."/>
            <person name="Wilson R.M."/>
            <person name="Miner T."/>
            <person name="Farmer C."/>
            <person name="Delehaunty K."/>
            <person name="Cordes M."/>
            <person name="Minx P."/>
            <person name="Tomlinson C."/>
            <person name="Chen J."/>
            <person name="Wollam A."/>
            <person name="Pepin K.H."/>
            <person name="Bhonagiri V."/>
            <person name="Zhang X."/>
            <person name="Warren W."/>
            <person name="Mitreva M."/>
            <person name="Mardis E.R."/>
            <person name="Wilson R.K."/>
        </authorList>
    </citation>
    <scope>NUCLEOTIDE SEQUENCE [LARGE SCALE GENOMIC DNA]</scope>
    <source>
        <strain evidence="1 2">W1703</strain>
    </source>
</reference>
<name>U2KIT3_9STRE</name>
<sequence>MILTQYKMLTPESKLAPDKKEVWRLLSQTPSRNPLFQFKF</sequence>
<dbReference type="Proteomes" id="UP000016617">
    <property type="component" value="Unassembled WGS sequence"/>
</dbReference>
<proteinExistence type="predicted"/>
<organism evidence="1 2">
    <name type="scientific">Streptococcus sobrinus W1703</name>
    <dbReference type="NCBI Taxonomy" id="1227275"/>
    <lineage>
        <taxon>Bacteria</taxon>
        <taxon>Bacillati</taxon>
        <taxon>Bacillota</taxon>
        <taxon>Bacilli</taxon>
        <taxon>Lactobacillales</taxon>
        <taxon>Streptococcaceae</taxon>
        <taxon>Streptococcus</taxon>
    </lineage>
</organism>
<evidence type="ECO:0000313" key="2">
    <source>
        <dbReference type="Proteomes" id="UP000016617"/>
    </source>
</evidence>
<dbReference type="EMBL" id="AWVA01000087">
    <property type="protein sequence ID" value="ERJ74748.1"/>
    <property type="molecule type" value="Genomic_DNA"/>
</dbReference>